<gene>
    <name evidence="1" type="ORF">DPMN_178511</name>
</gene>
<accession>A0A9D4EDI5</accession>
<organism evidence="1 2">
    <name type="scientific">Dreissena polymorpha</name>
    <name type="common">Zebra mussel</name>
    <name type="synonym">Mytilus polymorpha</name>
    <dbReference type="NCBI Taxonomy" id="45954"/>
    <lineage>
        <taxon>Eukaryota</taxon>
        <taxon>Metazoa</taxon>
        <taxon>Spiralia</taxon>
        <taxon>Lophotrochozoa</taxon>
        <taxon>Mollusca</taxon>
        <taxon>Bivalvia</taxon>
        <taxon>Autobranchia</taxon>
        <taxon>Heteroconchia</taxon>
        <taxon>Euheterodonta</taxon>
        <taxon>Imparidentia</taxon>
        <taxon>Neoheterodontei</taxon>
        <taxon>Myida</taxon>
        <taxon>Dreissenoidea</taxon>
        <taxon>Dreissenidae</taxon>
        <taxon>Dreissena</taxon>
    </lineage>
</organism>
<name>A0A9D4EDI5_DREPO</name>
<evidence type="ECO:0000313" key="2">
    <source>
        <dbReference type="Proteomes" id="UP000828390"/>
    </source>
</evidence>
<protein>
    <submittedName>
        <fullName evidence="1">Uncharacterized protein</fullName>
    </submittedName>
</protein>
<reference evidence="1" key="2">
    <citation type="submission" date="2020-11" db="EMBL/GenBank/DDBJ databases">
        <authorList>
            <person name="McCartney M.A."/>
            <person name="Auch B."/>
            <person name="Kono T."/>
            <person name="Mallez S."/>
            <person name="Becker A."/>
            <person name="Gohl D.M."/>
            <person name="Silverstein K.A.T."/>
            <person name="Koren S."/>
            <person name="Bechman K.B."/>
            <person name="Herman A."/>
            <person name="Abrahante J.E."/>
            <person name="Garbe J."/>
        </authorList>
    </citation>
    <scope>NUCLEOTIDE SEQUENCE</scope>
    <source>
        <strain evidence="1">Duluth1</strain>
        <tissue evidence="1">Whole animal</tissue>
    </source>
</reference>
<evidence type="ECO:0000313" key="1">
    <source>
        <dbReference type="EMBL" id="KAH3777074.1"/>
    </source>
</evidence>
<sequence length="69" mass="7347">MVSTPLTDTDLSPSCSAANPDEVSCCTSTGTNKWPLATSGCGAWPTPPTLWRLKSSVDSFQPLYLQTLI</sequence>
<keyword evidence="2" id="KW-1185">Reference proteome</keyword>
<dbReference type="Proteomes" id="UP000828390">
    <property type="component" value="Unassembled WGS sequence"/>
</dbReference>
<proteinExistence type="predicted"/>
<comment type="caution">
    <text evidence="1">The sequence shown here is derived from an EMBL/GenBank/DDBJ whole genome shotgun (WGS) entry which is preliminary data.</text>
</comment>
<dbReference type="AlphaFoldDB" id="A0A9D4EDI5"/>
<reference evidence="1" key="1">
    <citation type="journal article" date="2019" name="bioRxiv">
        <title>The Genome of the Zebra Mussel, Dreissena polymorpha: A Resource for Invasive Species Research.</title>
        <authorList>
            <person name="McCartney M.A."/>
            <person name="Auch B."/>
            <person name="Kono T."/>
            <person name="Mallez S."/>
            <person name="Zhang Y."/>
            <person name="Obille A."/>
            <person name="Becker A."/>
            <person name="Abrahante J.E."/>
            <person name="Garbe J."/>
            <person name="Badalamenti J.P."/>
            <person name="Herman A."/>
            <person name="Mangelson H."/>
            <person name="Liachko I."/>
            <person name="Sullivan S."/>
            <person name="Sone E.D."/>
            <person name="Koren S."/>
            <person name="Silverstein K.A.T."/>
            <person name="Beckman K.B."/>
            <person name="Gohl D.M."/>
        </authorList>
    </citation>
    <scope>NUCLEOTIDE SEQUENCE</scope>
    <source>
        <strain evidence="1">Duluth1</strain>
        <tissue evidence="1">Whole animal</tissue>
    </source>
</reference>
<dbReference type="EMBL" id="JAIWYP010000009">
    <property type="protein sequence ID" value="KAH3777074.1"/>
    <property type="molecule type" value="Genomic_DNA"/>
</dbReference>